<reference evidence="2 3" key="1">
    <citation type="submission" date="2015-06" db="EMBL/GenBank/DDBJ databases">
        <authorList>
            <person name="Kim K.M."/>
        </authorList>
    </citation>
    <scope>NUCLEOTIDE SEQUENCE [LARGE SCALE GENOMIC DNA]</scope>
    <source>
        <strain evidence="2 3">KCTC 22370</strain>
    </source>
</reference>
<name>A0A0G3XAU7_9SPHN</name>
<dbReference type="KEGG" id="amx:AM2010_1685"/>
<organism evidence="2 3">
    <name type="scientific">Pelagerythrobacter marensis</name>
    <dbReference type="NCBI Taxonomy" id="543877"/>
    <lineage>
        <taxon>Bacteria</taxon>
        <taxon>Pseudomonadati</taxon>
        <taxon>Pseudomonadota</taxon>
        <taxon>Alphaproteobacteria</taxon>
        <taxon>Sphingomonadales</taxon>
        <taxon>Erythrobacteraceae</taxon>
        <taxon>Pelagerythrobacter</taxon>
    </lineage>
</organism>
<dbReference type="InterPro" id="IPR032638">
    <property type="entry name" value="Porin_5"/>
</dbReference>
<evidence type="ECO:0000313" key="2">
    <source>
        <dbReference type="EMBL" id="AKM07751.1"/>
    </source>
</evidence>
<evidence type="ECO:0000256" key="1">
    <source>
        <dbReference type="SAM" id="SignalP"/>
    </source>
</evidence>
<dbReference type="RefSeq" id="WP_160325600.1">
    <property type="nucleotide sequence ID" value="NZ_CP011805.1"/>
</dbReference>
<dbReference type="EMBL" id="CP011805">
    <property type="protein sequence ID" value="AKM07751.1"/>
    <property type="molecule type" value="Genomic_DNA"/>
</dbReference>
<proteinExistence type="predicted"/>
<dbReference type="AlphaFoldDB" id="A0A0G3XAU7"/>
<dbReference type="OrthoDB" id="5372286at2"/>
<dbReference type="Proteomes" id="UP000037643">
    <property type="component" value="Chromosome"/>
</dbReference>
<protein>
    <recommendedName>
        <fullName evidence="4">Outer membrane receptor for ferric coprogen and ferric-rhodotorulic acid</fullName>
    </recommendedName>
</protein>
<feature type="signal peptide" evidence="1">
    <location>
        <begin position="1"/>
        <end position="25"/>
    </location>
</feature>
<keyword evidence="1" id="KW-0732">Signal</keyword>
<evidence type="ECO:0008006" key="4">
    <source>
        <dbReference type="Google" id="ProtNLM"/>
    </source>
</evidence>
<dbReference type="STRING" id="543877.AM2010_1685"/>
<dbReference type="Pfam" id="PF16930">
    <property type="entry name" value="Porin_5"/>
    <property type="match status" value="1"/>
</dbReference>
<accession>A0A0G3XAU7</accession>
<evidence type="ECO:0000313" key="3">
    <source>
        <dbReference type="Proteomes" id="UP000037643"/>
    </source>
</evidence>
<sequence precursor="true">MIWKNSAIGGLAAASTVLLAAPAMAQPSDDVSVKVLQLLVDEGVIPLEKAQTILDQARQEAQAKAAAEASRAASDVINVPYVPEALQEDITDKVGERVVATARQEGWVAPNTLPKWVEGVTISGDLRIRGQYDNFAAGNFPYFPDANAINRQGGVTTTDGFPLLNSTVDRERISYRARLAIDADVAKGLSVGLRFASGDEPGAVSTNSTFGDFFDRDELWVDRAFVDFEPVAGAHLIAGRMPNPFFSTDLVWDEDINPEGVALVGEHALGENASVRAVAGVFPLQEREIFDDAYLYSGQIGARYGNADSPYFVEAGAAYYYYDNIQSLKNPPDGSRINDWSAPAALAKGNSLFNIRTDGLTTLAGLAAEYELVAGTLKAGYRSGPLTFSLTGEVVKNLALDPAEIAALRKEEGVNGGEGVEPGDLGWMVRFQAGHPVIAERGQWRLFAGYRHLETDAVLDIFTDSDFGLGGTDVEGYELGGAIGIHTNASLGLRWLSSNSISRAPYSVDVLQIDLNTRF</sequence>
<feature type="chain" id="PRO_5005186261" description="Outer membrane receptor for ferric coprogen and ferric-rhodotorulic acid" evidence="1">
    <location>
        <begin position="26"/>
        <end position="519"/>
    </location>
</feature>
<dbReference type="SUPFAM" id="SSF56935">
    <property type="entry name" value="Porins"/>
    <property type="match status" value="1"/>
</dbReference>
<dbReference type="PATRIC" id="fig|543877.4.peg.1711"/>
<keyword evidence="3" id="KW-1185">Reference proteome</keyword>
<gene>
    <name evidence="2" type="ORF">AM2010_1685</name>
</gene>